<reference evidence="1 2" key="1">
    <citation type="submission" date="2018-06" db="EMBL/GenBank/DDBJ databases">
        <title>Complete Genomes of Monosporascus.</title>
        <authorList>
            <person name="Robinson A.J."/>
            <person name="Natvig D.O."/>
        </authorList>
    </citation>
    <scope>NUCLEOTIDE SEQUENCE [LARGE SCALE GENOMIC DNA]</scope>
    <source>
        <strain evidence="1 2">CBS 609.92</strain>
    </source>
</reference>
<accession>A0ABY0HF03</accession>
<gene>
    <name evidence="1" type="ORF">DL762_001886</name>
</gene>
<comment type="caution">
    <text evidence="1">The sequence shown here is derived from an EMBL/GenBank/DDBJ whole genome shotgun (WGS) entry which is preliminary data.</text>
</comment>
<name>A0ABY0HF03_9PEZI</name>
<evidence type="ECO:0000313" key="2">
    <source>
        <dbReference type="Proteomes" id="UP000294003"/>
    </source>
</evidence>
<dbReference type="Proteomes" id="UP000294003">
    <property type="component" value="Unassembled WGS sequence"/>
</dbReference>
<evidence type="ECO:0000313" key="1">
    <source>
        <dbReference type="EMBL" id="RYO91948.1"/>
    </source>
</evidence>
<sequence length="283" mass="31240">MIASTRTRAIHKGVSPATSPVALVKENGPFVLEEATFAHDYDSSDGNMKVKVESSSAFCILHVGWPSILYLRREDPWASSLPHYILTEIRWKGPIHTSAINRARVQALNTSRYSKIRAHGSWEKAAPDSLLESSAGGGVDIVYVARGLYEKAYLLSYGSAKLHKLLAQYLSTLDSACAARYQGSQGSISVDTISQYPDQQRLSHSTVVDWETSESLSVRVRPVDVQGFFSGEKTHFFVGLTRDVGFSLCEWMIDHGARHFALASRNPKIDAAIMRHLQNKGGT</sequence>
<keyword evidence="2" id="KW-1185">Reference proteome</keyword>
<proteinExistence type="predicted"/>
<protein>
    <recommendedName>
        <fullName evidence="3">Thioester reductase (TE) domain-containing protein</fullName>
    </recommendedName>
</protein>
<dbReference type="EMBL" id="QJNS01000034">
    <property type="protein sequence ID" value="RYO91948.1"/>
    <property type="molecule type" value="Genomic_DNA"/>
</dbReference>
<organism evidence="1 2">
    <name type="scientific">Monosporascus cannonballus</name>
    <dbReference type="NCBI Taxonomy" id="155416"/>
    <lineage>
        <taxon>Eukaryota</taxon>
        <taxon>Fungi</taxon>
        <taxon>Dikarya</taxon>
        <taxon>Ascomycota</taxon>
        <taxon>Pezizomycotina</taxon>
        <taxon>Sordariomycetes</taxon>
        <taxon>Xylariomycetidae</taxon>
        <taxon>Xylariales</taxon>
        <taxon>Xylariales incertae sedis</taxon>
        <taxon>Monosporascus</taxon>
    </lineage>
</organism>
<evidence type="ECO:0008006" key="3">
    <source>
        <dbReference type="Google" id="ProtNLM"/>
    </source>
</evidence>